<protein>
    <recommendedName>
        <fullName evidence="6">Exosome complex protein</fullName>
    </recommendedName>
</protein>
<evidence type="ECO:0000256" key="3">
    <source>
        <dbReference type="ARBA" id="ARBA00022552"/>
    </source>
</evidence>
<evidence type="ECO:0000256" key="1">
    <source>
        <dbReference type="ARBA" id="ARBA00004123"/>
    </source>
</evidence>
<keyword evidence="9" id="KW-1185">Reference proteome</keyword>
<dbReference type="Pfam" id="PF04000">
    <property type="entry name" value="Sas10_Utp3"/>
    <property type="match status" value="1"/>
</dbReference>
<keyword evidence="3 6" id="KW-0698">rRNA processing</keyword>
<dbReference type="GO" id="GO:0010468">
    <property type="term" value="P:regulation of gene expression"/>
    <property type="evidence" value="ECO:0007669"/>
    <property type="project" value="TreeGrafter"/>
</dbReference>
<evidence type="ECO:0000256" key="4">
    <source>
        <dbReference type="ARBA" id="ARBA00022884"/>
    </source>
</evidence>
<evidence type="ECO:0000256" key="5">
    <source>
        <dbReference type="ARBA" id="ARBA00023242"/>
    </source>
</evidence>
<dbReference type="InterPro" id="IPR011082">
    <property type="entry name" value="Exosome-assoc_fac/DNA_repair"/>
</dbReference>
<dbReference type="RefSeq" id="XP_058326711.1">
    <property type="nucleotide sequence ID" value="XM_058478381.1"/>
</dbReference>
<feature type="compositionally biased region" description="Basic and acidic residues" evidence="7">
    <location>
        <begin position="199"/>
        <end position="212"/>
    </location>
</feature>
<dbReference type="GO" id="GO:0003677">
    <property type="term" value="F:DNA binding"/>
    <property type="evidence" value="ECO:0007669"/>
    <property type="project" value="TreeGrafter"/>
</dbReference>
<dbReference type="AlphaFoldDB" id="A0A9W9NHE6"/>
<dbReference type="PANTHER" id="PTHR15341">
    <property type="entry name" value="SUN-COR STEROID HORMONE RECEPTOR CO-REPRESSOR"/>
    <property type="match status" value="1"/>
</dbReference>
<comment type="caution">
    <text evidence="8">The sequence shown here is derived from an EMBL/GenBank/DDBJ whole genome shotgun (WGS) entry which is preliminary data.</text>
</comment>
<feature type="compositionally biased region" description="Acidic residues" evidence="7">
    <location>
        <begin position="166"/>
        <end position="175"/>
    </location>
</feature>
<sequence>MDATALLPLLEQLDDQIDDLEEVLQPVLGQALSKTSSNLPVMDKAKFNVLITYTLESLLFSYLKLHGVDAVQHPVFREITRVKQYFAKIKNLEQPEERNMTLDKEAAGRFIKHGLAGNEKIDLERAEREAKEKARAEVRAAMLAKKSASKSQDSAGQTDDLKDSPSSDDDDDNMSDEGIQAESEIIEALDNKPQSGTTDNEKRKGKRHEEKKKAKKEKKISAGDRKEARKERRAKKQQIRKARHAQKAT</sequence>
<reference evidence="8" key="2">
    <citation type="journal article" date="2023" name="IMA Fungus">
        <title>Comparative genomic study of the Penicillium genus elucidates a diverse pangenome and 15 lateral gene transfer events.</title>
        <authorList>
            <person name="Petersen C."/>
            <person name="Sorensen T."/>
            <person name="Nielsen M.R."/>
            <person name="Sondergaard T.E."/>
            <person name="Sorensen J.L."/>
            <person name="Fitzpatrick D.A."/>
            <person name="Frisvad J.C."/>
            <person name="Nielsen K.L."/>
        </authorList>
    </citation>
    <scope>NUCLEOTIDE SEQUENCE</scope>
    <source>
        <strain evidence="8">IBT 19713</strain>
    </source>
</reference>
<dbReference type="EMBL" id="JAPQKS010000007">
    <property type="protein sequence ID" value="KAJ5219881.1"/>
    <property type="molecule type" value="Genomic_DNA"/>
</dbReference>
<accession>A0A9W9NHE6</accession>
<keyword evidence="4 6" id="KW-0694">RNA-binding</keyword>
<feature type="compositionally biased region" description="Basic residues" evidence="7">
    <location>
        <begin position="231"/>
        <end position="249"/>
    </location>
</feature>
<evidence type="ECO:0000256" key="2">
    <source>
        <dbReference type="ARBA" id="ARBA00009154"/>
    </source>
</evidence>
<gene>
    <name evidence="8" type="ORF">N7468_009085</name>
</gene>
<dbReference type="PANTHER" id="PTHR15341:SF3">
    <property type="entry name" value="NUCLEAR NUCLEIC ACID-BINDING PROTEIN C1D"/>
    <property type="match status" value="1"/>
</dbReference>
<feature type="compositionally biased region" description="Basic and acidic residues" evidence="7">
    <location>
        <begin position="219"/>
        <end position="230"/>
    </location>
</feature>
<feature type="compositionally biased region" description="Basic and acidic residues" evidence="7">
    <location>
        <begin position="122"/>
        <end position="138"/>
    </location>
</feature>
<keyword evidence="5 6" id="KW-0539">Nucleus</keyword>
<evidence type="ECO:0000256" key="7">
    <source>
        <dbReference type="SAM" id="MobiDB-lite"/>
    </source>
</evidence>
<name>A0A9W9NHE6_9EURO</name>
<dbReference type="GO" id="GO:0005730">
    <property type="term" value="C:nucleolus"/>
    <property type="evidence" value="ECO:0007669"/>
    <property type="project" value="TreeGrafter"/>
</dbReference>
<comment type="similarity">
    <text evidence="2 6">Belongs to the C1D family.</text>
</comment>
<comment type="function">
    <text evidence="6">Required for exosome-dependent processing of pre-rRNA and small nucleolar RNA (snRNA) precursors. Involved in processing of 35S pre-rRNA at the A0, A1 and A2 sites.</text>
</comment>
<dbReference type="GeneID" id="83205684"/>
<dbReference type="OrthoDB" id="1421013at2759"/>
<evidence type="ECO:0000256" key="6">
    <source>
        <dbReference type="RuleBase" id="RU368003"/>
    </source>
</evidence>
<evidence type="ECO:0000313" key="8">
    <source>
        <dbReference type="EMBL" id="KAJ5219881.1"/>
    </source>
</evidence>
<dbReference type="GO" id="GO:0000178">
    <property type="term" value="C:exosome (RNase complex)"/>
    <property type="evidence" value="ECO:0007669"/>
    <property type="project" value="TreeGrafter"/>
</dbReference>
<evidence type="ECO:0000313" key="9">
    <source>
        <dbReference type="Proteomes" id="UP001150941"/>
    </source>
</evidence>
<dbReference type="InterPro" id="IPR007146">
    <property type="entry name" value="Sas10/Utp3/C1D"/>
</dbReference>
<feature type="region of interest" description="Disordered" evidence="7">
    <location>
        <begin position="122"/>
        <end position="249"/>
    </location>
</feature>
<comment type="subcellular location">
    <subcellularLocation>
        <location evidence="1 6">Nucleus</location>
    </subcellularLocation>
</comment>
<organism evidence="8 9">
    <name type="scientific">Penicillium chermesinum</name>
    <dbReference type="NCBI Taxonomy" id="63820"/>
    <lineage>
        <taxon>Eukaryota</taxon>
        <taxon>Fungi</taxon>
        <taxon>Dikarya</taxon>
        <taxon>Ascomycota</taxon>
        <taxon>Pezizomycotina</taxon>
        <taxon>Eurotiomycetes</taxon>
        <taxon>Eurotiomycetidae</taxon>
        <taxon>Eurotiales</taxon>
        <taxon>Aspergillaceae</taxon>
        <taxon>Penicillium</taxon>
    </lineage>
</organism>
<dbReference type="GO" id="GO:0003723">
    <property type="term" value="F:RNA binding"/>
    <property type="evidence" value="ECO:0007669"/>
    <property type="project" value="UniProtKB-UniRule"/>
</dbReference>
<dbReference type="GO" id="GO:0000460">
    <property type="term" value="P:maturation of 5.8S rRNA"/>
    <property type="evidence" value="ECO:0007669"/>
    <property type="project" value="TreeGrafter"/>
</dbReference>
<proteinExistence type="inferred from homology"/>
<dbReference type="Proteomes" id="UP001150941">
    <property type="component" value="Unassembled WGS sequence"/>
</dbReference>
<feature type="compositionally biased region" description="Low complexity" evidence="7">
    <location>
        <begin position="139"/>
        <end position="155"/>
    </location>
</feature>
<reference evidence="8" key="1">
    <citation type="submission" date="2022-11" db="EMBL/GenBank/DDBJ databases">
        <authorList>
            <person name="Petersen C."/>
        </authorList>
    </citation>
    <scope>NUCLEOTIDE SEQUENCE</scope>
    <source>
        <strain evidence="8">IBT 19713</strain>
    </source>
</reference>